<dbReference type="SUPFAM" id="SSF52374">
    <property type="entry name" value="Nucleotidylyl transferase"/>
    <property type="match status" value="1"/>
</dbReference>
<dbReference type="InterPro" id="IPR014729">
    <property type="entry name" value="Rossmann-like_a/b/a_fold"/>
</dbReference>
<dbReference type="Pfam" id="PF09334">
    <property type="entry name" value="tRNA-synt_1g"/>
    <property type="match status" value="1"/>
</dbReference>
<comment type="similarity">
    <text evidence="1 10">Belongs to the class-I aminoacyl-tRNA synthetase family.</text>
</comment>
<dbReference type="SUPFAM" id="SSF47323">
    <property type="entry name" value="Anticodon-binding domain of a subclass of class I aminoacyl-tRNA synthetases"/>
    <property type="match status" value="1"/>
</dbReference>
<dbReference type="EC" id="6.1.1.4" evidence="2"/>
<reference evidence="15" key="1">
    <citation type="submission" date="2023-10" db="EMBL/GenBank/DDBJ databases">
        <authorList>
            <person name="Hackl T."/>
        </authorList>
    </citation>
    <scope>NUCLEOTIDE SEQUENCE</scope>
</reference>
<keyword evidence="3 10" id="KW-0436">Ligase</keyword>
<evidence type="ECO:0000256" key="6">
    <source>
        <dbReference type="ARBA" id="ARBA00022917"/>
    </source>
</evidence>
<dbReference type="InterPro" id="IPR013155">
    <property type="entry name" value="M/V/L/I-tRNA-synth_anticd-bd"/>
</dbReference>
<evidence type="ECO:0000256" key="2">
    <source>
        <dbReference type="ARBA" id="ARBA00013164"/>
    </source>
</evidence>
<evidence type="ECO:0000256" key="10">
    <source>
        <dbReference type="RuleBase" id="RU363035"/>
    </source>
</evidence>
<dbReference type="SUPFAM" id="SSF50677">
    <property type="entry name" value="ValRS/IleRS/LeuRS editing domain"/>
    <property type="match status" value="1"/>
</dbReference>
<dbReference type="Gene3D" id="3.90.740.10">
    <property type="entry name" value="Valyl/Leucyl/Isoleucyl-tRNA synthetase, editing domain"/>
    <property type="match status" value="1"/>
</dbReference>
<evidence type="ECO:0000256" key="5">
    <source>
        <dbReference type="ARBA" id="ARBA00022840"/>
    </source>
</evidence>
<keyword evidence="6 10" id="KW-0648">Protein biosynthesis</keyword>
<dbReference type="InterPro" id="IPR025709">
    <property type="entry name" value="Leu_tRNA-synth_edit"/>
</dbReference>
<keyword evidence="7 10" id="KW-0030">Aminoacyl-tRNA synthetase</keyword>
<dbReference type="Gene3D" id="1.10.730.10">
    <property type="entry name" value="Isoleucyl-tRNA Synthetase, Domain 1"/>
    <property type="match status" value="2"/>
</dbReference>
<protein>
    <recommendedName>
        <fullName evidence="2">leucine--tRNA ligase</fullName>
        <ecNumber evidence="2">6.1.1.4</ecNumber>
    </recommendedName>
    <alternativeName>
        <fullName evidence="8">Leucyl-tRNA synthetase</fullName>
    </alternativeName>
</protein>
<dbReference type="GO" id="GO:0006429">
    <property type="term" value="P:leucyl-tRNA aminoacylation"/>
    <property type="evidence" value="ECO:0007669"/>
    <property type="project" value="InterPro"/>
</dbReference>
<dbReference type="GO" id="GO:0005524">
    <property type="term" value="F:ATP binding"/>
    <property type="evidence" value="ECO:0007669"/>
    <property type="project" value="UniProtKB-KW"/>
</dbReference>
<feature type="domain" description="Aminoacyl-tRNA synthetase class Ia" evidence="11">
    <location>
        <begin position="477"/>
        <end position="598"/>
    </location>
</feature>
<evidence type="ECO:0000259" key="13">
    <source>
        <dbReference type="Pfam" id="PF09334"/>
    </source>
</evidence>
<dbReference type="GO" id="GO:0002161">
    <property type="term" value="F:aminoacyl-tRNA deacylase activity"/>
    <property type="evidence" value="ECO:0007669"/>
    <property type="project" value="InterPro"/>
</dbReference>
<evidence type="ECO:0000256" key="7">
    <source>
        <dbReference type="ARBA" id="ARBA00023146"/>
    </source>
</evidence>
<dbReference type="GO" id="GO:0005739">
    <property type="term" value="C:mitochondrion"/>
    <property type="evidence" value="ECO:0007669"/>
    <property type="project" value="TreeGrafter"/>
</dbReference>
<evidence type="ECO:0000256" key="1">
    <source>
        <dbReference type="ARBA" id="ARBA00005594"/>
    </source>
</evidence>
<dbReference type="PANTHER" id="PTHR43740:SF2">
    <property type="entry name" value="LEUCINE--TRNA LIGASE, MITOCHONDRIAL"/>
    <property type="match status" value="1"/>
</dbReference>
<evidence type="ECO:0000313" key="15">
    <source>
        <dbReference type="EMBL" id="CAJ2507394.1"/>
    </source>
</evidence>
<feature type="domain" description="Methionyl/Valyl/Leucyl/Isoleucyl-tRNA synthetase anticodon-binding" evidence="12">
    <location>
        <begin position="838"/>
        <end position="959"/>
    </location>
</feature>
<evidence type="ECO:0000259" key="14">
    <source>
        <dbReference type="Pfam" id="PF13603"/>
    </source>
</evidence>
<dbReference type="FunFam" id="1.10.730.10:FF:000002">
    <property type="entry name" value="Leucine--tRNA ligase"/>
    <property type="match status" value="1"/>
</dbReference>
<dbReference type="InterPro" id="IPR001412">
    <property type="entry name" value="aa-tRNA-synth_I_CS"/>
</dbReference>
<dbReference type="CDD" id="cd00812">
    <property type="entry name" value="LeuRS_core"/>
    <property type="match status" value="1"/>
</dbReference>
<gene>
    <name evidence="15" type="ORF">KHLLAP_LOCUS7862</name>
</gene>
<dbReference type="GO" id="GO:0004823">
    <property type="term" value="F:leucine-tRNA ligase activity"/>
    <property type="evidence" value="ECO:0007669"/>
    <property type="project" value="UniProtKB-EC"/>
</dbReference>
<evidence type="ECO:0000313" key="16">
    <source>
        <dbReference type="Proteomes" id="UP001295740"/>
    </source>
</evidence>
<comment type="catalytic activity">
    <reaction evidence="9">
        <text>tRNA(Leu) + L-leucine + ATP = L-leucyl-tRNA(Leu) + AMP + diphosphate</text>
        <dbReference type="Rhea" id="RHEA:11688"/>
        <dbReference type="Rhea" id="RHEA-COMP:9613"/>
        <dbReference type="Rhea" id="RHEA-COMP:9622"/>
        <dbReference type="ChEBI" id="CHEBI:30616"/>
        <dbReference type="ChEBI" id="CHEBI:33019"/>
        <dbReference type="ChEBI" id="CHEBI:57427"/>
        <dbReference type="ChEBI" id="CHEBI:78442"/>
        <dbReference type="ChEBI" id="CHEBI:78494"/>
        <dbReference type="ChEBI" id="CHEBI:456215"/>
        <dbReference type="EC" id="6.1.1.4"/>
    </reaction>
</comment>
<keyword evidence="16" id="KW-1185">Reference proteome</keyword>
<feature type="domain" description="Aminoacyl-tRNA synthetase class Ia" evidence="11">
    <location>
        <begin position="733"/>
        <end position="773"/>
    </location>
</feature>
<feature type="domain" description="Methionyl/Leucyl tRNA synthetase" evidence="13">
    <location>
        <begin position="84"/>
        <end position="218"/>
    </location>
</feature>
<comment type="caution">
    <text evidence="15">The sequence shown here is derived from an EMBL/GenBank/DDBJ whole genome shotgun (WGS) entry which is preliminary data.</text>
</comment>
<evidence type="ECO:0000256" key="8">
    <source>
        <dbReference type="ARBA" id="ARBA00030520"/>
    </source>
</evidence>
<dbReference type="EMBL" id="CAUWAG010000010">
    <property type="protein sequence ID" value="CAJ2507394.1"/>
    <property type="molecule type" value="Genomic_DNA"/>
</dbReference>
<dbReference type="Pfam" id="PF00133">
    <property type="entry name" value="tRNA-synt_1"/>
    <property type="match status" value="2"/>
</dbReference>
<dbReference type="InterPro" id="IPR015413">
    <property type="entry name" value="Methionyl/Leucyl_tRNA_Synth"/>
</dbReference>
<organism evidence="15 16">
    <name type="scientific">Anthostomella pinea</name>
    <dbReference type="NCBI Taxonomy" id="933095"/>
    <lineage>
        <taxon>Eukaryota</taxon>
        <taxon>Fungi</taxon>
        <taxon>Dikarya</taxon>
        <taxon>Ascomycota</taxon>
        <taxon>Pezizomycotina</taxon>
        <taxon>Sordariomycetes</taxon>
        <taxon>Xylariomycetidae</taxon>
        <taxon>Xylariales</taxon>
        <taxon>Xylariaceae</taxon>
        <taxon>Anthostomella</taxon>
    </lineage>
</organism>
<keyword evidence="5 10" id="KW-0067">ATP-binding</keyword>
<dbReference type="FunFam" id="3.40.50.620:FF:000003">
    <property type="entry name" value="Leucine--tRNA ligase"/>
    <property type="match status" value="1"/>
</dbReference>
<evidence type="ECO:0000259" key="12">
    <source>
        <dbReference type="Pfam" id="PF08264"/>
    </source>
</evidence>
<dbReference type="Pfam" id="PF13603">
    <property type="entry name" value="tRNA-synt_1_2"/>
    <property type="match status" value="1"/>
</dbReference>
<dbReference type="PROSITE" id="PS00178">
    <property type="entry name" value="AA_TRNA_LIGASE_I"/>
    <property type="match status" value="1"/>
</dbReference>
<evidence type="ECO:0000259" key="11">
    <source>
        <dbReference type="Pfam" id="PF00133"/>
    </source>
</evidence>
<evidence type="ECO:0000256" key="3">
    <source>
        <dbReference type="ARBA" id="ARBA00022598"/>
    </source>
</evidence>
<name>A0AAI8YHF3_9PEZI</name>
<dbReference type="PRINTS" id="PR00985">
    <property type="entry name" value="TRNASYNTHLEU"/>
</dbReference>
<dbReference type="PANTHER" id="PTHR43740">
    <property type="entry name" value="LEUCYL-TRNA SYNTHETASE"/>
    <property type="match status" value="1"/>
</dbReference>
<dbReference type="Gene3D" id="3.40.50.620">
    <property type="entry name" value="HUPs"/>
    <property type="match status" value="2"/>
</dbReference>
<accession>A0AAI8YHF3</accession>
<evidence type="ECO:0000256" key="4">
    <source>
        <dbReference type="ARBA" id="ARBA00022741"/>
    </source>
</evidence>
<sequence length="1024" mass="116735">MFSASRKVAGQPRLCLRLAVRRPLPHRSYATTQLDLPALDEKWRKTWKNRENFDRRRLDALGNDPATLEAEPDKSTGQHLYILPMWPYPSGKLHLGHLRVYTIADVIARWRRLQGRNVLLPMGWDAFGLPAENAAIERGIDPAEWTRDNIACMKEQLGVMNASFEWSREIATCDPEFYKQTQRIFLLLLRNGLASQQEALVNWDPVDNTVLANEQVDSEGRSWRSGAKIEQRKLKQWFFHTTKYKEALLRDLEELGKDDAWPERVLIMQQNWLGLSKGANILFPTNIENVPSLQRVEIFTSRPETVFAAQFIALSPDSPAVQSLASRDPDLRDFLKRTKDTPGDTTEGYRLPNIKAHSPLHYLDGDIHLQFEHVPVYVAPYVRGDYETGAVMGVPAHDARDWAFWKRHHPEEPVKYAVTPDYKGFPPQQDRPYLEAGYMTHLALGYHQQRSDDVVDDLIRRMKAASNLAKPRPSWKIRDWLISRQRYWGTPIPIIHCSKCGPQPVPDDQLPVKLPKVDHHWAKGQTGNPLESATDWINTTCPSCLGPGKRDTDTMDTFVDSSWYYMKFADPHNSDFPISELAAKNRLPVDLYIGGVEHAILHLLYARFIHKAVMGITYPKRTVYTQKDADRKVKELEQERQRPHKDRRSNVGQKLTMKAIRAIGRNGLPDLVETPRDCSAEPFKRLITQGMVHGKTYVDPDTGRFLKPDEVDLSNPSKPIVLASGKPARVTYEKMSKSKHNGVDPTTFIAKYGADATRAHILFQAPVGEVLNWDEDKISGITRWMRRVYDHVQTLAATEDLAPESRKYLNAKNYFNRSPDALRRMTKTEAAQYAADVEVWRTTQNAIISVTTAFQKVYPLNTVISTLMGLTNTILEGRATSGFILHKATVRLLRMMAPITPAFAEECWSILPGTNKSIFDSNRWGWPAPDGSLWLLQTNRRKCAVQVNGKLKCVVEIPTRPSDLAEDKAYRQWLTQEIMETAEAQEKLSGPASNIRKATKMFVIRDGALVNYIVQEERGALMLD</sequence>
<dbReference type="InterPro" id="IPR009080">
    <property type="entry name" value="tRNAsynth_Ia_anticodon-bd"/>
</dbReference>
<dbReference type="Pfam" id="PF08264">
    <property type="entry name" value="Anticodon_1"/>
    <property type="match status" value="1"/>
</dbReference>
<feature type="domain" description="Leucyl-tRNA synthetase editing" evidence="14">
    <location>
        <begin position="270"/>
        <end position="441"/>
    </location>
</feature>
<dbReference type="AlphaFoldDB" id="A0AAI8YHF3"/>
<dbReference type="NCBIfam" id="TIGR00396">
    <property type="entry name" value="leuS_bact"/>
    <property type="match status" value="1"/>
</dbReference>
<dbReference type="Proteomes" id="UP001295740">
    <property type="component" value="Unassembled WGS sequence"/>
</dbReference>
<evidence type="ECO:0000256" key="9">
    <source>
        <dbReference type="ARBA" id="ARBA00047469"/>
    </source>
</evidence>
<dbReference type="InterPro" id="IPR009008">
    <property type="entry name" value="Val/Leu/Ile-tRNA-synth_edit"/>
</dbReference>
<dbReference type="InterPro" id="IPR002300">
    <property type="entry name" value="aa-tRNA-synth_Ia"/>
</dbReference>
<proteinExistence type="inferred from homology"/>
<keyword evidence="4 10" id="KW-0547">Nucleotide-binding</keyword>
<dbReference type="InterPro" id="IPR002302">
    <property type="entry name" value="Leu-tRNA-ligase"/>
</dbReference>
<dbReference type="GO" id="GO:0032543">
    <property type="term" value="P:mitochondrial translation"/>
    <property type="evidence" value="ECO:0007669"/>
    <property type="project" value="TreeGrafter"/>
</dbReference>